<proteinExistence type="predicted"/>
<feature type="region of interest" description="Disordered" evidence="1">
    <location>
        <begin position="64"/>
        <end position="90"/>
    </location>
</feature>
<sequence length="202" mass="23379">MPPEFDCQCTLHWRSTFDKPNASMQPPGKTSAELTVNGNAQDPIVAPVPQDLENPLLLESQREPIRNHHPIRRNDDRIRPQYSHSPTDPSFATLLRNLRRLFDIRWSRLPDHIPRRPPEHRKLTLDIIDHQRASQHQQRPDENQRDEEPAHRVDGGIDRCQQRRGAPRRMDGVGEPHHQRRHRGADCAGDPAEILKVGPELE</sequence>
<evidence type="ECO:0000313" key="2">
    <source>
        <dbReference type="EMBL" id="EDP56957.1"/>
    </source>
</evidence>
<accession>B0XPB9</accession>
<reference evidence="2 3" key="1">
    <citation type="journal article" date="2008" name="PLoS Genet.">
        <title>Genomic islands in the pathogenic filamentous fungus Aspergillus fumigatus.</title>
        <authorList>
            <person name="Fedorova N.D."/>
            <person name="Khaldi N."/>
            <person name="Joardar V.S."/>
            <person name="Maiti R."/>
            <person name="Amedeo P."/>
            <person name="Anderson M.J."/>
            <person name="Crabtree J."/>
            <person name="Silva J.C."/>
            <person name="Badger J.H."/>
            <person name="Albarraq A."/>
            <person name="Angiuoli S."/>
            <person name="Bussey H."/>
            <person name="Bowyer P."/>
            <person name="Cotty P.J."/>
            <person name="Dyer P.S."/>
            <person name="Egan A."/>
            <person name="Galens K."/>
            <person name="Fraser-Liggett C.M."/>
            <person name="Haas B.J."/>
            <person name="Inman J.M."/>
            <person name="Kent R."/>
            <person name="Lemieux S."/>
            <person name="Malavazi I."/>
            <person name="Orvis J."/>
            <person name="Roemer T."/>
            <person name="Ronning C.M."/>
            <person name="Sundaram J.P."/>
            <person name="Sutton G."/>
            <person name="Turner G."/>
            <person name="Venter J.C."/>
            <person name="White O.R."/>
            <person name="Whitty B.R."/>
            <person name="Youngman P."/>
            <person name="Wolfe K.H."/>
            <person name="Goldman G.H."/>
            <person name="Wortman J.R."/>
            <person name="Jiang B."/>
            <person name="Denning D.W."/>
            <person name="Nierman W.C."/>
        </authorList>
    </citation>
    <scope>NUCLEOTIDE SEQUENCE [LARGE SCALE GENOMIC DNA]</scope>
    <source>
        <strain evidence="3">CBS 144.89 / FGSC A1163 / CEA10</strain>
    </source>
</reference>
<dbReference type="Proteomes" id="UP000001699">
    <property type="component" value="Unassembled WGS sequence"/>
</dbReference>
<feature type="compositionally biased region" description="Basic and acidic residues" evidence="1">
    <location>
        <begin position="168"/>
        <end position="177"/>
    </location>
</feature>
<dbReference type="HOGENOM" id="CLU_1354326_0_0_1"/>
<feature type="region of interest" description="Disordered" evidence="1">
    <location>
        <begin position="132"/>
        <end position="202"/>
    </location>
</feature>
<dbReference type="VEuPathDB" id="FungiDB:AFUB_016790"/>
<gene>
    <name evidence="2" type="ORF">AFUB_016790</name>
</gene>
<name>B0XPB9_ASPFC</name>
<evidence type="ECO:0000256" key="1">
    <source>
        <dbReference type="SAM" id="MobiDB-lite"/>
    </source>
</evidence>
<protein>
    <submittedName>
        <fullName evidence="2">Uncharacterized protein</fullName>
    </submittedName>
</protein>
<evidence type="ECO:0000313" key="3">
    <source>
        <dbReference type="Proteomes" id="UP000001699"/>
    </source>
</evidence>
<dbReference type="AlphaFoldDB" id="B0XPB9"/>
<keyword evidence="3" id="KW-1185">Reference proteome</keyword>
<organism evidence="2 3">
    <name type="scientific">Aspergillus fumigatus (strain CBS 144.89 / FGSC A1163 / CEA10)</name>
    <name type="common">Neosartorya fumigata</name>
    <dbReference type="NCBI Taxonomy" id="451804"/>
    <lineage>
        <taxon>Eukaryota</taxon>
        <taxon>Fungi</taxon>
        <taxon>Dikarya</taxon>
        <taxon>Ascomycota</taxon>
        <taxon>Pezizomycotina</taxon>
        <taxon>Eurotiomycetes</taxon>
        <taxon>Eurotiomycetidae</taxon>
        <taxon>Eurotiales</taxon>
        <taxon>Aspergillaceae</taxon>
        <taxon>Aspergillus</taxon>
        <taxon>Aspergillus subgen. Fumigati</taxon>
    </lineage>
</organism>
<feature type="compositionally biased region" description="Basic and acidic residues" evidence="1">
    <location>
        <begin position="132"/>
        <end position="161"/>
    </location>
</feature>
<feature type="compositionally biased region" description="Basic and acidic residues" evidence="1">
    <location>
        <begin position="64"/>
        <end position="79"/>
    </location>
</feature>
<dbReference type="EMBL" id="DS499594">
    <property type="protein sequence ID" value="EDP56957.1"/>
    <property type="molecule type" value="Genomic_DNA"/>
</dbReference>